<evidence type="ECO:0000313" key="2">
    <source>
        <dbReference type="EMBL" id="RLE49514.1"/>
    </source>
</evidence>
<proteinExistence type="predicted"/>
<keyword evidence="1" id="KW-0472">Membrane</keyword>
<dbReference type="AlphaFoldDB" id="A0A497EQ62"/>
<dbReference type="EMBL" id="QMQV01000032">
    <property type="protein sequence ID" value="RLE49514.1"/>
    <property type="molecule type" value="Genomic_DNA"/>
</dbReference>
<feature type="transmembrane region" description="Helical" evidence="1">
    <location>
        <begin position="12"/>
        <end position="29"/>
    </location>
</feature>
<evidence type="ECO:0000313" key="3">
    <source>
        <dbReference type="Proteomes" id="UP000278475"/>
    </source>
</evidence>
<dbReference type="Proteomes" id="UP000278475">
    <property type="component" value="Unassembled WGS sequence"/>
</dbReference>
<reference evidence="2 3" key="1">
    <citation type="submission" date="2018-06" db="EMBL/GenBank/DDBJ databases">
        <title>Extensive metabolic versatility and redundancy in microbially diverse, dynamic hydrothermal sediments.</title>
        <authorList>
            <person name="Dombrowski N."/>
            <person name="Teske A."/>
            <person name="Baker B.J."/>
        </authorList>
    </citation>
    <scope>NUCLEOTIDE SEQUENCE [LARGE SCALE GENOMIC DNA]</scope>
    <source>
        <strain evidence="2">B66_G16</strain>
    </source>
</reference>
<evidence type="ECO:0000256" key="1">
    <source>
        <dbReference type="SAM" id="Phobius"/>
    </source>
</evidence>
<accession>A0A497EQ62</accession>
<keyword evidence="1" id="KW-1133">Transmembrane helix</keyword>
<organism evidence="2 3">
    <name type="scientific">Thermoproteota archaeon</name>
    <dbReference type="NCBI Taxonomy" id="2056631"/>
    <lineage>
        <taxon>Archaea</taxon>
        <taxon>Thermoproteota</taxon>
    </lineage>
</organism>
<protein>
    <submittedName>
        <fullName evidence="2">Uncharacterized protein</fullName>
    </submittedName>
</protein>
<feature type="transmembrane region" description="Helical" evidence="1">
    <location>
        <begin position="72"/>
        <end position="94"/>
    </location>
</feature>
<name>A0A497EQ62_9CREN</name>
<gene>
    <name evidence="2" type="ORF">DRJ31_04690</name>
</gene>
<keyword evidence="1" id="KW-0812">Transmembrane</keyword>
<sequence length="106" mass="11874">MSYVDEYSPYVFYLAFILTVLGLTIFKVDTRFMINFLNTPYGFSLGIPVSTALSSIGLLIDARNRVLATLKISTVVLGFLLGAFVIMSLFAKIVKLIQMFIKLMSF</sequence>
<comment type="caution">
    <text evidence="2">The sequence shown here is derived from an EMBL/GenBank/DDBJ whole genome shotgun (WGS) entry which is preliminary data.</text>
</comment>
<feature type="transmembrane region" description="Helical" evidence="1">
    <location>
        <begin position="41"/>
        <end position="60"/>
    </location>
</feature>